<evidence type="ECO:0000256" key="1">
    <source>
        <dbReference type="ARBA" id="ARBA00007847"/>
    </source>
</evidence>
<dbReference type="Proteomes" id="UP000029499">
    <property type="component" value="Chromosome"/>
</dbReference>
<dbReference type="KEGG" id="prh:LT40_17895"/>
<accession>A0A089YRT7</accession>
<comment type="similarity">
    <text evidence="1">Belongs to the aspartate/glutamate racemases family.</text>
</comment>
<dbReference type="InterPro" id="IPR004380">
    <property type="entry name" value="Asp_race"/>
</dbReference>
<dbReference type="STRING" id="216142.LT40_17895"/>
<dbReference type="RefSeq" id="WP_043192392.1">
    <property type="nucleotide sequence ID" value="NZ_CP009533.1"/>
</dbReference>
<dbReference type="PANTHER" id="PTHR21198">
    <property type="entry name" value="GLUTAMATE RACEMASE"/>
    <property type="match status" value="1"/>
</dbReference>
<evidence type="ECO:0000313" key="4">
    <source>
        <dbReference type="Proteomes" id="UP000029499"/>
    </source>
</evidence>
<protein>
    <submittedName>
        <fullName evidence="3">Racemase</fullName>
    </submittedName>
</protein>
<dbReference type="OrthoDB" id="9803739at2"/>
<dbReference type="GO" id="GO:0047661">
    <property type="term" value="F:amino-acid racemase activity"/>
    <property type="evidence" value="ECO:0007669"/>
    <property type="project" value="InterPro"/>
</dbReference>
<keyword evidence="2" id="KW-0413">Isomerase</keyword>
<name>A0A089YRT7_9PSED</name>
<proteinExistence type="inferred from homology"/>
<dbReference type="eggNOG" id="COG1794">
    <property type="taxonomic scope" value="Bacteria"/>
</dbReference>
<evidence type="ECO:0000256" key="2">
    <source>
        <dbReference type="ARBA" id="ARBA00023235"/>
    </source>
</evidence>
<organism evidence="3 4">
    <name type="scientific">Pseudomonas rhizosphaerae</name>
    <dbReference type="NCBI Taxonomy" id="216142"/>
    <lineage>
        <taxon>Bacteria</taxon>
        <taxon>Pseudomonadati</taxon>
        <taxon>Pseudomonadota</taxon>
        <taxon>Gammaproteobacteria</taxon>
        <taxon>Pseudomonadales</taxon>
        <taxon>Pseudomonadaceae</taxon>
        <taxon>Pseudomonas</taxon>
    </lineage>
</organism>
<dbReference type="Pfam" id="PF01177">
    <property type="entry name" value="Asp_Glu_race"/>
    <property type="match status" value="1"/>
</dbReference>
<sequence>MALLGILGGMSWESTASYYRLLNEGYRDAKGGLHSAPLLLHSVDFASIASLQKAGDWQAAGIHLAKAARGLEQAGAGAILLATNTMHKVADAIEQAVEIPLLHIGDAVGEALQAGGFQRVALLGTRFTMQQDFYRLRLAEHYDIEVMLPEEPQMVEIDRIIFSELCQGQFTSVSQAYYLACLESLHSQGAQAAILGCTEIGLLLQSVGAPLPLIDSSQVHVQSGLRWLLDRSDESAQKQR</sequence>
<dbReference type="HOGENOM" id="CLU_055360_1_0_6"/>
<dbReference type="InterPro" id="IPR015942">
    <property type="entry name" value="Asp/Glu/hydantoin_racemase"/>
</dbReference>
<evidence type="ECO:0000313" key="3">
    <source>
        <dbReference type="EMBL" id="AIS19168.1"/>
    </source>
</evidence>
<dbReference type="NCBIfam" id="TIGR00035">
    <property type="entry name" value="asp_race"/>
    <property type="match status" value="1"/>
</dbReference>
<dbReference type="AlphaFoldDB" id="A0A089YRT7"/>
<dbReference type="Gene3D" id="3.40.50.1860">
    <property type="match status" value="2"/>
</dbReference>
<reference evidence="3 4" key="1">
    <citation type="journal article" date="2015" name="J. Biotechnol.">
        <title>Complete genome sequence of Pseudomonas rhizosphaerae IH5T (=DSM 16299T), a phosphate-solubilizing rhizobacterium for bacterial biofertilizer.</title>
        <authorList>
            <person name="Kwak Y."/>
            <person name="Jung B.K."/>
            <person name="Shin J.H."/>
        </authorList>
    </citation>
    <scope>NUCLEOTIDE SEQUENCE [LARGE SCALE GENOMIC DNA]</scope>
    <source>
        <strain evidence="3">DSM 16299</strain>
    </source>
</reference>
<dbReference type="InterPro" id="IPR001920">
    <property type="entry name" value="Asp/Glu_race"/>
</dbReference>
<dbReference type="PANTHER" id="PTHR21198:SF7">
    <property type="entry name" value="ASPARTATE-GLUTAMATE RACEMASE FAMILY"/>
    <property type="match status" value="1"/>
</dbReference>
<dbReference type="EMBL" id="CP009533">
    <property type="protein sequence ID" value="AIS19168.1"/>
    <property type="molecule type" value="Genomic_DNA"/>
</dbReference>
<dbReference type="SUPFAM" id="SSF53681">
    <property type="entry name" value="Aspartate/glutamate racemase"/>
    <property type="match status" value="2"/>
</dbReference>
<gene>
    <name evidence="3" type="ORF">LT40_17895</name>
</gene>
<keyword evidence="4" id="KW-1185">Reference proteome</keyword>